<dbReference type="Gene3D" id="3.40.630.30">
    <property type="match status" value="1"/>
</dbReference>
<dbReference type="EMBL" id="JAVHJO010000008">
    <property type="protein sequence ID" value="KAK6538044.1"/>
    <property type="molecule type" value="Genomic_DNA"/>
</dbReference>
<dbReference type="Pfam" id="PF17772">
    <property type="entry name" value="zf-MYST"/>
    <property type="match status" value="1"/>
</dbReference>
<comment type="catalytic activity">
    <reaction evidence="13">
        <text>L-lysyl-[protein] + acetyl-CoA = N(6)-acetyl-L-lysyl-[protein] + CoA + H(+)</text>
        <dbReference type="Rhea" id="RHEA:45948"/>
        <dbReference type="Rhea" id="RHEA-COMP:9752"/>
        <dbReference type="Rhea" id="RHEA-COMP:10731"/>
        <dbReference type="ChEBI" id="CHEBI:15378"/>
        <dbReference type="ChEBI" id="CHEBI:29969"/>
        <dbReference type="ChEBI" id="CHEBI:57287"/>
        <dbReference type="ChEBI" id="CHEBI:57288"/>
        <dbReference type="ChEBI" id="CHEBI:61930"/>
        <dbReference type="EC" id="2.3.1.48"/>
    </reaction>
</comment>
<keyword evidence="4" id="KW-0808">Transferase</keyword>
<feature type="compositionally biased region" description="Basic and acidic residues" evidence="14">
    <location>
        <begin position="817"/>
        <end position="832"/>
    </location>
</feature>
<dbReference type="EC" id="2.3.1.48" evidence="3 13"/>
<feature type="region of interest" description="Disordered" evidence="14">
    <location>
        <begin position="797"/>
        <end position="1059"/>
    </location>
</feature>
<dbReference type="AlphaFoldDB" id="A0AAV9X7H9"/>
<feature type="compositionally biased region" description="Low complexity" evidence="14">
    <location>
        <begin position="925"/>
        <end position="940"/>
    </location>
</feature>
<comment type="caution">
    <text evidence="16">The sequence shown here is derived from an EMBL/GenBank/DDBJ whole genome shotgun (WGS) entry which is preliminary data.</text>
</comment>
<evidence type="ECO:0000256" key="13">
    <source>
        <dbReference type="RuleBase" id="RU361211"/>
    </source>
</evidence>
<keyword evidence="10 13" id="KW-0539">Nucleus</keyword>
<evidence type="ECO:0000313" key="17">
    <source>
        <dbReference type="Proteomes" id="UP001365542"/>
    </source>
</evidence>
<dbReference type="InterPro" id="IPR016181">
    <property type="entry name" value="Acyl_CoA_acyltransferase"/>
</dbReference>
<evidence type="ECO:0000256" key="8">
    <source>
        <dbReference type="ARBA" id="ARBA00022853"/>
    </source>
</evidence>
<comment type="subcellular location">
    <subcellularLocation>
        <location evidence="1 13">Nucleus</location>
    </subcellularLocation>
</comment>
<keyword evidence="8" id="KW-0156">Chromatin regulator</keyword>
<dbReference type="InterPro" id="IPR001965">
    <property type="entry name" value="Znf_PHD"/>
</dbReference>
<dbReference type="Gene3D" id="3.30.40.10">
    <property type="entry name" value="Zinc/RING finger domain, C3HC4 (zinc finger)"/>
    <property type="match status" value="1"/>
</dbReference>
<feature type="compositionally biased region" description="Polar residues" evidence="14">
    <location>
        <begin position="1040"/>
        <end position="1051"/>
    </location>
</feature>
<evidence type="ECO:0000256" key="1">
    <source>
        <dbReference type="ARBA" id="ARBA00004123"/>
    </source>
</evidence>
<evidence type="ECO:0000256" key="10">
    <source>
        <dbReference type="ARBA" id="ARBA00023242"/>
    </source>
</evidence>
<dbReference type="GO" id="GO:0031507">
    <property type="term" value="P:heterochromatin formation"/>
    <property type="evidence" value="ECO:0007669"/>
    <property type="project" value="UniProtKB-ARBA"/>
</dbReference>
<dbReference type="PANTHER" id="PTHR10615:SF161">
    <property type="entry name" value="HISTONE ACETYLTRANSFERASE KAT7"/>
    <property type="match status" value="1"/>
</dbReference>
<dbReference type="InterPro" id="IPR036388">
    <property type="entry name" value="WH-like_DNA-bd_sf"/>
</dbReference>
<dbReference type="FunFam" id="3.40.630.30:FF:000001">
    <property type="entry name" value="Histone acetyltransferase"/>
    <property type="match status" value="1"/>
</dbReference>
<feature type="compositionally biased region" description="Low complexity" evidence="14">
    <location>
        <begin position="73"/>
        <end position="101"/>
    </location>
</feature>
<organism evidence="16 17">
    <name type="scientific">Orbilia ellipsospora</name>
    <dbReference type="NCBI Taxonomy" id="2528407"/>
    <lineage>
        <taxon>Eukaryota</taxon>
        <taxon>Fungi</taxon>
        <taxon>Dikarya</taxon>
        <taxon>Ascomycota</taxon>
        <taxon>Pezizomycotina</taxon>
        <taxon>Orbiliomycetes</taxon>
        <taxon>Orbiliales</taxon>
        <taxon>Orbiliaceae</taxon>
        <taxon>Orbilia</taxon>
    </lineage>
</organism>
<evidence type="ECO:0000313" key="16">
    <source>
        <dbReference type="EMBL" id="KAK6538044.1"/>
    </source>
</evidence>
<dbReference type="Proteomes" id="UP001365542">
    <property type="component" value="Unassembled WGS sequence"/>
</dbReference>
<proteinExistence type="inferred from homology"/>
<keyword evidence="6" id="KW-0863">Zinc-finger</keyword>
<dbReference type="InterPro" id="IPR013083">
    <property type="entry name" value="Znf_RING/FYVE/PHD"/>
</dbReference>
<feature type="compositionally biased region" description="Low complexity" evidence="14">
    <location>
        <begin position="24"/>
        <end position="35"/>
    </location>
</feature>
<sequence length="1059" mass="115937">MAVTVDKSSRKKRKRDTDDEGDESSSSYSSSSSDSPPTPAPRGVVKLASSTTDGSSDSDSESESGSGSGSGSGTDSESGSDSSSSGRGSDSDSGSDSSSESGSEDNRKRVAADSGSDESGSSDDSSSDSSGSSDSSSDDDGSSSGEEAWDGHSDNDEIAGASPNICIFCGGAEDEDPSETFEEPLECKICSNTAHRQCARDHTGPGRLSAEGDDAISDWRCSNCAGLTFDPSEEMEERTTPRLKLKFQNTPDAGQSRSSRDRTSPGASVAESSSRRLRARHSDEFKTPSESRPHRSIRRTNYLQLQTRALGFESPSVEPEQDSAATPIRISSRQRKARFPDSSSGVATVYKMNQRLYLKLRFKPEKLAYAIATSPSILAQYPKKGQRSSTQPWMTPGLINPFQPLPQVQYSHYTLAHYENVMDDQNVKPYGGILNETEADTSKTLPLSTDKIKFDKARQEADEEKAQREAMLAAAAPTPKPSKRQEQSLKASSHASMIKCVHFGTYQIDTWFAAPYPEEYSRNRNLYLCEFCLKYMNSEFVQWRHRLKCPHKHPPGDEIYRDGTVSIFEVDGRKQPAYCQNLCLLAKLFLGSKTLYYDVDQFLFYVMTEYNETGCHFVGYFSKEKRSTSTNNVSCILTLPIHQRKGYGNLLIDFSYLLTRTEGRLGSPEKPLSDLGLVSYRNYWKLTLCYLLKDFDGSTSIQDMCRRTGMTPDDVISALENLHALIRDPITRTYAFRIDRSLMQTIIDKWESKGYVKLNPHALVWTPFVMGRQSFLHAAPPTIAPREDEPNLEEGVLVDETGVSTPAATSVNTPKDSMMDHDESSSGDKSGDPMDLDSNGTQKSHQKSRSPHSTKLTPPDEPPSNVKRGTSFIRLGDNPFSQSSTPVKDLPTRVAVDPNYIPPTRFQLVSSTPGSGLKKPKFTRSPSAASSSASKTSQPPRLVSAPPSASRAQSVSDLKTASSRKSQSQPTAQQQIRKARSSLFEEAREPHSMTIIRQSSRKSTRVSLAPRGHVPSPAPSREGQITVITNGGNGGYESPDQMSDSAKSNKSVDLPGAIS</sequence>
<dbReference type="Pfam" id="PF01853">
    <property type="entry name" value="MOZ_SAS"/>
    <property type="match status" value="1"/>
</dbReference>
<dbReference type="GO" id="GO:1990467">
    <property type="term" value="C:NuA3a histone acetyltransferase complex"/>
    <property type="evidence" value="ECO:0007669"/>
    <property type="project" value="TreeGrafter"/>
</dbReference>
<reference evidence="16 17" key="1">
    <citation type="submission" date="2019-10" db="EMBL/GenBank/DDBJ databases">
        <authorList>
            <person name="Palmer J.M."/>
        </authorList>
    </citation>
    <scope>NUCLEOTIDE SEQUENCE [LARGE SCALE GENOMIC DNA]</scope>
    <source>
        <strain evidence="16 17">TWF694</strain>
    </source>
</reference>
<evidence type="ECO:0000256" key="6">
    <source>
        <dbReference type="ARBA" id="ARBA00022771"/>
    </source>
</evidence>
<evidence type="ECO:0000256" key="3">
    <source>
        <dbReference type="ARBA" id="ARBA00013184"/>
    </source>
</evidence>
<name>A0AAV9X7H9_9PEZI</name>
<dbReference type="GO" id="GO:0003712">
    <property type="term" value="F:transcription coregulator activity"/>
    <property type="evidence" value="ECO:0007669"/>
    <property type="project" value="TreeGrafter"/>
</dbReference>
<dbReference type="FunFam" id="3.30.60.60:FF:000001">
    <property type="entry name" value="Histone acetyltransferase"/>
    <property type="match status" value="1"/>
</dbReference>
<feature type="compositionally biased region" description="Polar residues" evidence="14">
    <location>
        <begin position="247"/>
        <end position="257"/>
    </location>
</feature>
<evidence type="ECO:0000256" key="11">
    <source>
        <dbReference type="ARBA" id="ARBA00045805"/>
    </source>
</evidence>
<dbReference type="Gene3D" id="3.30.60.60">
    <property type="entry name" value="N-acetyl transferase-like"/>
    <property type="match status" value="1"/>
</dbReference>
<feature type="domain" description="MYST-type HAT" evidence="15">
    <location>
        <begin position="493"/>
        <end position="767"/>
    </location>
</feature>
<feature type="compositionally biased region" description="Basic and acidic residues" evidence="14">
    <location>
        <begin position="280"/>
        <end position="293"/>
    </location>
</feature>
<dbReference type="GO" id="GO:0005634">
    <property type="term" value="C:nucleus"/>
    <property type="evidence" value="ECO:0007669"/>
    <property type="project" value="UniProtKB-SubCell"/>
</dbReference>
<comment type="function">
    <text evidence="11">Catalytic component of the NuA4 histone acetyltransferase (HAT) complex which is involved in epigenetic transcriptional activation of selected genes principally by acetylation of nucleosomal histones H4, H3, H2B, H2A and H2A variant H2A.Z. Acetylates histone H4 to form H4K5ac, H4K8ac, H4K12ac and H4K16ac, histone H3 to form H3K14ac, and histone H2A to form H2AK4ac and H2AK7ac. The NuA4 complex is involved in the DNA damage response and is required for chromosome segregation. The NuA4 complex plays a direct role in repair of DNA double-strand breaks (DSBs) through homologous recombination. Recruitment to promoters depends on H3K4me. Also acetylates non-histone proteins. In addition to protein acetyltransferase, can use different acyl-CoA substrates, such as 2-hydroxyisobutanoyl-CoA (2-hydroxyisobutyryl-CoA) or (2E)-butenoyl-CoA (crotonyl-CoA), and is able to mediate protein 2-hydroxyisobutyrylation and crotonylation, respectively.</text>
</comment>
<keyword evidence="5" id="KW-0479">Metal-binding</keyword>
<keyword evidence="17" id="KW-1185">Reference proteome</keyword>
<feature type="region of interest" description="Disordered" evidence="14">
    <location>
        <begin position="457"/>
        <end position="489"/>
    </location>
</feature>
<evidence type="ECO:0000256" key="4">
    <source>
        <dbReference type="ARBA" id="ARBA00022679"/>
    </source>
</evidence>
<dbReference type="PANTHER" id="PTHR10615">
    <property type="entry name" value="HISTONE ACETYLTRANSFERASE"/>
    <property type="match status" value="1"/>
</dbReference>
<keyword evidence="9" id="KW-0007">Acetylation</keyword>
<evidence type="ECO:0000256" key="7">
    <source>
        <dbReference type="ARBA" id="ARBA00022833"/>
    </source>
</evidence>
<dbReference type="InterPro" id="IPR050603">
    <property type="entry name" value="MYST_HAT"/>
</dbReference>
<dbReference type="Gene3D" id="1.10.10.10">
    <property type="entry name" value="Winged helix-like DNA-binding domain superfamily/Winged helix DNA-binding domain"/>
    <property type="match status" value="1"/>
</dbReference>
<dbReference type="SMART" id="SM00249">
    <property type="entry name" value="PHD"/>
    <property type="match status" value="1"/>
</dbReference>
<dbReference type="InterPro" id="IPR040706">
    <property type="entry name" value="Zf-MYST"/>
</dbReference>
<gene>
    <name evidence="16" type="ORF">TWF694_010936</name>
</gene>
<dbReference type="InterPro" id="IPR002717">
    <property type="entry name" value="HAT_MYST-type"/>
</dbReference>
<dbReference type="Pfam" id="PF16866">
    <property type="entry name" value="PHD_4"/>
    <property type="match status" value="1"/>
</dbReference>
<feature type="compositionally biased region" description="Low complexity" evidence="14">
    <location>
        <begin position="113"/>
        <end position="135"/>
    </location>
</feature>
<dbReference type="GO" id="GO:0004402">
    <property type="term" value="F:histone acetyltransferase activity"/>
    <property type="evidence" value="ECO:0007669"/>
    <property type="project" value="InterPro"/>
</dbReference>
<evidence type="ECO:0000256" key="9">
    <source>
        <dbReference type="ARBA" id="ARBA00022990"/>
    </source>
</evidence>
<feature type="active site" description="Proton donor/acceptor" evidence="12">
    <location>
        <position position="669"/>
    </location>
</feature>
<feature type="region of interest" description="Disordered" evidence="14">
    <location>
        <begin position="232"/>
        <end position="300"/>
    </location>
</feature>
<evidence type="ECO:0000256" key="14">
    <source>
        <dbReference type="SAM" id="MobiDB-lite"/>
    </source>
</evidence>
<dbReference type="GO" id="GO:0006357">
    <property type="term" value="P:regulation of transcription by RNA polymerase II"/>
    <property type="evidence" value="ECO:0007669"/>
    <property type="project" value="TreeGrafter"/>
</dbReference>
<dbReference type="SUPFAM" id="SSF55729">
    <property type="entry name" value="Acyl-CoA N-acyltransferases (Nat)"/>
    <property type="match status" value="1"/>
</dbReference>
<dbReference type="PROSITE" id="PS51726">
    <property type="entry name" value="MYST_HAT"/>
    <property type="match status" value="1"/>
</dbReference>
<feature type="region of interest" description="Disordered" evidence="14">
    <location>
        <begin position="1"/>
        <end position="162"/>
    </location>
</feature>
<dbReference type="InterPro" id="IPR019787">
    <property type="entry name" value="Znf_PHD-finger"/>
</dbReference>
<comment type="similarity">
    <text evidence="2 13">Belongs to the MYST (SAS/MOZ) family.</text>
</comment>
<evidence type="ECO:0000256" key="12">
    <source>
        <dbReference type="PIRSR" id="PIRSR602717-51"/>
    </source>
</evidence>
<evidence type="ECO:0000259" key="15">
    <source>
        <dbReference type="PROSITE" id="PS51726"/>
    </source>
</evidence>
<dbReference type="GO" id="GO:0003682">
    <property type="term" value="F:chromatin binding"/>
    <property type="evidence" value="ECO:0007669"/>
    <property type="project" value="TreeGrafter"/>
</dbReference>
<feature type="compositionally biased region" description="Basic and acidic residues" evidence="14">
    <location>
        <begin position="457"/>
        <end position="468"/>
    </location>
</feature>
<dbReference type="GO" id="GO:0008270">
    <property type="term" value="F:zinc ion binding"/>
    <property type="evidence" value="ECO:0007669"/>
    <property type="project" value="UniProtKB-KW"/>
</dbReference>
<accession>A0AAV9X7H9</accession>
<feature type="region of interest" description="Disordered" evidence="14">
    <location>
        <begin position="312"/>
        <end position="339"/>
    </location>
</feature>
<feature type="compositionally biased region" description="Polar residues" evidence="14">
    <location>
        <begin position="950"/>
        <end position="976"/>
    </location>
</feature>
<evidence type="ECO:0000256" key="5">
    <source>
        <dbReference type="ARBA" id="ARBA00022723"/>
    </source>
</evidence>
<feature type="compositionally biased region" description="Polar residues" evidence="14">
    <location>
        <begin position="802"/>
        <end position="815"/>
    </location>
</feature>
<keyword evidence="7" id="KW-0862">Zinc</keyword>
<evidence type="ECO:0000256" key="2">
    <source>
        <dbReference type="ARBA" id="ARBA00010107"/>
    </source>
</evidence>
<protein>
    <recommendedName>
        <fullName evidence="3 13">Histone acetyltransferase</fullName>
        <ecNumber evidence="3 13">2.3.1.48</ecNumber>
    </recommendedName>
</protein>